<evidence type="ECO:0000256" key="1">
    <source>
        <dbReference type="SAM" id="MobiDB-lite"/>
    </source>
</evidence>
<gene>
    <name evidence="2" type="ORF">JOB18_026287</name>
</gene>
<keyword evidence="3" id="KW-1185">Reference proteome</keyword>
<dbReference type="Proteomes" id="UP000693946">
    <property type="component" value="Linkage Group LG21"/>
</dbReference>
<protein>
    <submittedName>
        <fullName evidence="2">Uncharacterized protein</fullName>
    </submittedName>
</protein>
<evidence type="ECO:0000313" key="2">
    <source>
        <dbReference type="EMBL" id="KAG7498994.1"/>
    </source>
</evidence>
<feature type="compositionally biased region" description="Polar residues" evidence="1">
    <location>
        <begin position="1"/>
        <end position="11"/>
    </location>
</feature>
<feature type="region of interest" description="Disordered" evidence="1">
    <location>
        <begin position="1"/>
        <end position="35"/>
    </location>
</feature>
<evidence type="ECO:0000313" key="3">
    <source>
        <dbReference type="Proteomes" id="UP000693946"/>
    </source>
</evidence>
<dbReference type="EMBL" id="JAGKHQ010000014">
    <property type="protein sequence ID" value="KAG7498994.1"/>
    <property type="molecule type" value="Genomic_DNA"/>
</dbReference>
<organism evidence="2 3">
    <name type="scientific">Solea senegalensis</name>
    <name type="common">Senegalese sole</name>
    <dbReference type="NCBI Taxonomy" id="28829"/>
    <lineage>
        <taxon>Eukaryota</taxon>
        <taxon>Metazoa</taxon>
        <taxon>Chordata</taxon>
        <taxon>Craniata</taxon>
        <taxon>Vertebrata</taxon>
        <taxon>Euteleostomi</taxon>
        <taxon>Actinopterygii</taxon>
        <taxon>Neopterygii</taxon>
        <taxon>Teleostei</taxon>
        <taxon>Neoteleostei</taxon>
        <taxon>Acanthomorphata</taxon>
        <taxon>Carangaria</taxon>
        <taxon>Pleuronectiformes</taxon>
        <taxon>Pleuronectoidei</taxon>
        <taxon>Soleidae</taxon>
        <taxon>Solea</taxon>
    </lineage>
</organism>
<name>A0AAV6R3H6_SOLSE</name>
<reference evidence="2 3" key="1">
    <citation type="journal article" date="2021" name="Sci. Rep.">
        <title>Chromosome anchoring in Senegalese sole (Solea senegalensis) reveals sex-associated markers and genome rearrangements in flatfish.</title>
        <authorList>
            <person name="Guerrero-Cozar I."/>
            <person name="Gomez-Garrido J."/>
            <person name="Berbel C."/>
            <person name="Martinez-Blanch J.F."/>
            <person name="Alioto T."/>
            <person name="Claros M.G."/>
            <person name="Gagnaire P.A."/>
            <person name="Manchado M."/>
        </authorList>
    </citation>
    <scope>NUCLEOTIDE SEQUENCE [LARGE SCALE GENOMIC DNA]</scope>
    <source>
        <strain evidence="2">Sse05_10M</strain>
    </source>
</reference>
<dbReference type="AlphaFoldDB" id="A0AAV6R3H6"/>
<comment type="caution">
    <text evidence="2">The sequence shown here is derived from an EMBL/GenBank/DDBJ whole genome shotgun (WGS) entry which is preliminary data.</text>
</comment>
<proteinExistence type="predicted"/>
<accession>A0AAV6R3H6</accession>
<sequence>MMHLQDLSSGPRSHDASKVKPSGHGKSSDLITNPERIALTSQLPLGLNTLPSTLEQVHKPNGDEADSVSCATGKMMWVTCTKMS</sequence>